<dbReference type="InterPro" id="IPR036388">
    <property type="entry name" value="WH-like_DNA-bd_sf"/>
</dbReference>
<evidence type="ECO:0000313" key="4">
    <source>
        <dbReference type="Proteomes" id="UP000052230"/>
    </source>
</evidence>
<dbReference type="KEGG" id="xcf:J172_01431"/>
<dbReference type="InterPro" id="IPR036390">
    <property type="entry name" value="WH_DNA-bd_sf"/>
</dbReference>
<dbReference type="KEGG" id="xcn:J169_01436"/>
<dbReference type="PANTHER" id="PTHR34580:SF3">
    <property type="entry name" value="PROTEIN PAFB"/>
    <property type="match status" value="1"/>
</dbReference>
<dbReference type="AlphaFoldDB" id="A0A0U5FAZ2"/>
<evidence type="ECO:0000313" key="3">
    <source>
        <dbReference type="EMBL" id="CEG15546.1"/>
    </source>
</evidence>
<dbReference type="InterPro" id="IPR013196">
    <property type="entry name" value="HTH_11"/>
</dbReference>
<protein>
    <submittedName>
        <fullName evidence="3">Transcriptional regulator (Modular protein)</fullName>
    </submittedName>
</protein>
<evidence type="ECO:0000259" key="1">
    <source>
        <dbReference type="Pfam" id="PF08279"/>
    </source>
</evidence>
<dbReference type="KEGG" id="xcu:J159_01436"/>
<keyword evidence="4" id="KW-1185">Reference proteome</keyword>
<name>A0A0U5FAZ2_XANCI</name>
<feature type="domain" description="WYL" evidence="2">
    <location>
        <begin position="247"/>
        <end position="311"/>
    </location>
</feature>
<dbReference type="InterPro" id="IPR026881">
    <property type="entry name" value="WYL_dom"/>
</dbReference>
<sequence>MQRTCGYVAWGAPIVERAARLVWQRHAKLPRVCACIATRQVGLARMGKRVSAGPQPWSDVFDSWPADAPAERCIAVGFLWMRPFVYDPDAGSLCGPKQQGRKAHYAVAMVIRATRLLHLLDALRGRRRPVAGAQLAAALRVSLRTLYRDIATLRAQGADILGDPGVGYVLRPGFLLPALNFTEDELEALTLGARWVGRQADPELAQAAQRAVARITATLPGTLRASIETSGLLVPAADVAQPPAPWLPILRRGIRLEHVLRMDYADAEGAASQRRVWPFAMAFLGGYGMIATWCELRGDFRHFRADRVLALADDGERYPSRRHLLIKRWRAATGYGADC</sequence>
<dbReference type="KEGG" id="xcr:J163_01436"/>
<reference evidence="3 4" key="1">
    <citation type="submission" date="2014-09" db="EMBL/GenBank/DDBJ databases">
        <authorList>
            <person name="Regsiter A."/>
        </authorList>
    </citation>
    <scope>NUCLEOTIDE SEQUENCE [LARGE SCALE GENOMIC DNA]</scope>
</reference>
<dbReference type="Pfam" id="PF08279">
    <property type="entry name" value="HTH_11"/>
    <property type="match status" value="1"/>
</dbReference>
<dbReference type="InterPro" id="IPR051534">
    <property type="entry name" value="CBASS_pafABC_assoc_protein"/>
</dbReference>
<dbReference type="Proteomes" id="UP000052230">
    <property type="component" value="Unassembled WGS sequence"/>
</dbReference>
<gene>
    <name evidence="3" type="ORF">XAC3562_210002</name>
</gene>
<feature type="domain" description="Helix-turn-helix type 11" evidence="1">
    <location>
        <begin position="115"/>
        <end position="168"/>
    </location>
</feature>
<dbReference type="Gene3D" id="1.10.10.10">
    <property type="entry name" value="Winged helix-like DNA-binding domain superfamily/Winged helix DNA-binding domain"/>
    <property type="match status" value="1"/>
</dbReference>
<dbReference type="PROSITE" id="PS52050">
    <property type="entry name" value="WYL"/>
    <property type="match status" value="1"/>
</dbReference>
<dbReference type="KEGG" id="xcw:J162_01436"/>
<comment type="caution">
    <text evidence="3">The sequence shown here is derived from an EMBL/GenBank/DDBJ whole genome shotgun (WGS) entry which is preliminary data.</text>
</comment>
<evidence type="ECO:0000259" key="2">
    <source>
        <dbReference type="Pfam" id="PF13280"/>
    </source>
</evidence>
<dbReference type="EMBL" id="CCXZ01000113">
    <property type="protein sequence ID" value="CEG15546.1"/>
    <property type="molecule type" value="Genomic_DNA"/>
</dbReference>
<dbReference type="KEGG" id="xcm:J164_01436"/>
<dbReference type="PANTHER" id="PTHR34580">
    <property type="match status" value="1"/>
</dbReference>
<proteinExistence type="predicted"/>
<dbReference type="SUPFAM" id="SSF46785">
    <property type="entry name" value="Winged helix' DNA-binding domain"/>
    <property type="match status" value="1"/>
</dbReference>
<organism evidence="3 4">
    <name type="scientific">Xanthomonas citri pv. citri</name>
    <dbReference type="NCBI Taxonomy" id="611301"/>
    <lineage>
        <taxon>Bacteria</taxon>
        <taxon>Pseudomonadati</taxon>
        <taxon>Pseudomonadota</taxon>
        <taxon>Gammaproteobacteria</taxon>
        <taxon>Lysobacterales</taxon>
        <taxon>Lysobacteraceae</taxon>
        <taxon>Xanthomonas</taxon>
    </lineage>
</organism>
<dbReference type="Pfam" id="PF13280">
    <property type="entry name" value="WYL"/>
    <property type="match status" value="1"/>
</dbReference>
<accession>A0A0U5FAZ2</accession>